<feature type="signal peptide" evidence="2">
    <location>
        <begin position="1"/>
        <end position="27"/>
    </location>
</feature>
<organism evidence="3">
    <name type="scientific">Aegilops tauschii</name>
    <name type="common">Tausch's goatgrass</name>
    <name type="synonym">Aegilops squarrosa</name>
    <dbReference type="NCBI Taxonomy" id="37682"/>
    <lineage>
        <taxon>Eukaryota</taxon>
        <taxon>Viridiplantae</taxon>
        <taxon>Streptophyta</taxon>
        <taxon>Embryophyta</taxon>
        <taxon>Tracheophyta</taxon>
        <taxon>Spermatophyta</taxon>
        <taxon>Magnoliopsida</taxon>
        <taxon>Liliopsida</taxon>
        <taxon>Poales</taxon>
        <taxon>Poaceae</taxon>
        <taxon>BOP clade</taxon>
        <taxon>Pooideae</taxon>
        <taxon>Triticodae</taxon>
        <taxon>Triticeae</taxon>
        <taxon>Triticinae</taxon>
        <taxon>Aegilops</taxon>
    </lineage>
</organism>
<dbReference type="GO" id="GO:0004089">
    <property type="term" value="F:carbonate dehydratase activity"/>
    <property type="evidence" value="ECO:0007669"/>
    <property type="project" value="InterPro"/>
</dbReference>
<dbReference type="PANTHER" id="PTHR18952">
    <property type="entry name" value="CARBONIC ANHYDRASE"/>
    <property type="match status" value="1"/>
</dbReference>
<dbReference type="InterPro" id="IPR036398">
    <property type="entry name" value="CA_dom_sf"/>
</dbReference>
<dbReference type="SUPFAM" id="SSF51069">
    <property type="entry name" value="Carbonic anhydrase"/>
    <property type="match status" value="1"/>
</dbReference>
<feature type="region of interest" description="Disordered" evidence="1">
    <location>
        <begin position="49"/>
        <end position="134"/>
    </location>
</feature>
<protein>
    <submittedName>
        <fullName evidence="3">Bifunctional monodehydroascorbate reductase and carbonic anhydrase nectarin-3</fullName>
    </submittedName>
</protein>
<dbReference type="AlphaFoldDB" id="M8B8V8"/>
<name>M8B8V8_AEGTA</name>
<proteinExistence type="predicted"/>
<feature type="compositionally biased region" description="Low complexity" evidence="1">
    <location>
        <begin position="65"/>
        <end position="105"/>
    </location>
</feature>
<feature type="chain" id="PRO_5014582938" evidence="2">
    <location>
        <begin position="28"/>
        <end position="251"/>
    </location>
</feature>
<dbReference type="ExpressionAtlas" id="M8B8V8">
    <property type="expression patterns" value="baseline"/>
</dbReference>
<evidence type="ECO:0000256" key="1">
    <source>
        <dbReference type="SAM" id="MobiDB-lite"/>
    </source>
</evidence>
<keyword evidence="2" id="KW-0732">Signal</keyword>
<dbReference type="GO" id="GO:0008270">
    <property type="term" value="F:zinc ion binding"/>
    <property type="evidence" value="ECO:0007669"/>
    <property type="project" value="InterPro"/>
</dbReference>
<sequence length="251" mass="27181">MRPSRRLRLAVLLLLFSASVLLPAARAQEETDEEEFSYLLDAENGWHTGATSRTSGPHAARATCSRPSTSPAHASPSCAASVTSTTPTSQQTQPSSTAATTSCSSLRVTPGASPSPARPTFERLCGSQHWHSPTEHSISGRRYDMELHMFHQSTQGKAAVIGIFYEVGAYDAFLHKMIADRKDREEKMGMMDPRDAKGKARVLPLSGLPHHTTLHRRGHLDHHQEGPHCVEAPAGASPGGRSRRTQVDCGS</sequence>
<evidence type="ECO:0000256" key="2">
    <source>
        <dbReference type="SAM" id="SignalP"/>
    </source>
</evidence>
<reference evidence="3" key="1">
    <citation type="submission" date="2015-06" db="UniProtKB">
        <authorList>
            <consortium name="EnsemblPlants"/>
        </authorList>
    </citation>
    <scope>IDENTIFICATION</scope>
</reference>
<evidence type="ECO:0000313" key="3">
    <source>
        <dbReference type="EnsemblPlants" id="EMT10085"/>
    </source>
</evidence>
<accession>M8B8V8</accession>
<dbReference type="Gene3D" id="3.10.200.10">
    <property type="entry name" value="Alpha carbonic anhydrase"/>
    <property type="match status" value="1"/>
</dbReference>
<dbReference type="EnsemblPlants" id="EMT10085">
    <property type="protein sequence ID" value="EMT10085"/>
    <property type="gene ID" value="F775_04642"/>
</dbReference>
<dbReference type="InterPro" id="IPR023561">
    <property type="entry name" value="Carbonic_anhydrase_a-class"/>
</dbReference>
<feature type="region of interest" description="Disordered" evidence="1">
    <location>
        <begin position="218"/>
        <end position="251"/>
    </location>
</feature>
<dbReference type="GO" id="GO:0006730">
    <property type="term" value="P:one-carbon metabolic process"/>
    <property type="evidence" value="ECO:0007669"/>
    <property type="project" value="TreeGrafter"/>
</dbReference>
<dbReference type="PANTHER" id="PTHR18952:SF253">
    <property type="entry name" value="OS08G0470200 PROTEIN"/>
    <property type="match status" value="1"/>
</dbReference>